<proteinExistence type="predicted"/>
<name>A0A4U1D0E3_9BACI</name>
<keyword evidence="2" id="KW-1185">Reference proteome</keyword>
<dbReference type="AlphaFoldDB" id="A0A4U1D0E3"/>
<dbReference type="Proteomes" id="UP000307756">
    <property type="component" value="Unassembled WGS sequence"/>
</dbReference>
<evidence type="ECO:0008006" key="3">
    <source>
        <dbReference type="Google" id="ProtNLM"/>
    </source>
</evidence>
<evidence type="ECO:0000313" key="2">
    <source>
        <dbReference type="Proteomes" id="UP000307756"/>
    </source>
</evidence>
<gene>
    <name evidence="1" type="ORF">FA727_16280</name>
</gene>
<evidence type="ECO:0000313" key="1">
    <source>
        <dbReference type="EMBL" id="TKC15682.1"/>
    </source>
</evidence>
<dbReference type="RefSeq" id="WP_136832627.1">
    <property type="nucleotide sequence ID" value="NZ_SWBM01000004.1"/>
</dbReference>
<dbReference type="OrthoDB" id="3194802at2"/>
<dbReference type="EMBL" id="SWBM01000004">
    <property type="protein sequence ID" value="TKC15682.1"/>
    <property type="molecule type" value="Genomic_DNA"/>
</dbReference>
<accession>A0A4U1D0E3</accession>
<reference evidence="1 2" key="1">
    <citation type="journal article" date="2011" name="J. Microbiol.">
        <title>Bacillus kyonggiensis sp. nov., isolated from soil of a lettuce field.</title>
        <authorList>
            <person name="Dong K."/>
            <person name="Lee S."/>
        </authorList>
    </citation>
    <scope>NUCLEOTIDE SEQUENCE [LARGE SCALE GENOMIC DNA]</scope>
    <source>
        <strain evidence="1 2">NB22</strain>
    </source>
</reference>
<dbReference type="Pfam" id="PF05135">
    <property type="entry name" value="Phage_connect_1"/>
    <property type="match status" value="1"/>
</dbReference>
<organism evidence="1 2">
    <name type="scientific">Robertmurraya kyonggiensis</name>
    <dbReference type="NCBI Taxonomy" id="1037680"/>
    <lineage>
        <taxon>Bacteria</taxon>
        <taxon>Bacillati</taxon>
        <taxon>Bacillota</taxon>
        <taxon>Bacilli</taxon>
        <taxon>Bacillales</taxon>
        <taxon>Bacillaceae</taxon>
        <taxon>Robertmurraya</taxon>
    </lineage>
</organism>
<comment type="caution">
    <text evidence="1">The sequence shown here is derived from an EMBL/GenBank/DDBJ whole genome shotgun (WGS) entry which is preliminary data.</text>
</comment>
<dbReference type="InterPro" id="IPR021146">
    <property type="entry name" value="Phage_gp6-like_head-tail"/>
</dbReference>
<sequence>MAVKERVLIRKPEISTALLDELVKTASDRINIRIGESSLPVELESVAVEVVCAMWNKSQANNEGIKSENVDTFSVTFVDDLLKEYQPDFDGYLATKAKQENANRGKLRFL</sequence>
<protein>
    <recommendedName>
        <fullName evidence="3">Phage gp6-like head-tail connector protein</fullName>
    </recommendedName>
</protein>